<dbReference type="EMBL" id="JAVRRT010000009">
    <property type="protein sequence ID" value="KAK5168778.1"/>
    <property type="molecule type" value="Genomic_DNA"/>
</dbReference>
<evidence type="ECO:0000313" key="2">
    <source>
        <dbReference type="EMBL" id="KAK5168778.1"/>
    </source>
</evidence>
<accession>A0AAV9P7D0</accession>
<dbReference type="PANTHER" id="PTHR31749">
    <property type="entry name" value="KINETOCHORE-ASSOCIATED PROTEIN NSL1 HOMOLOG"/>
    <property type="match status" value="1"/>
</dbReference>
<organism evidence="2 3">
    <name type="scientific">Saxophila tyrrhenica</name>
    <dbReference type="NCBI Taxonomy" id="1690608"/>
    <lineage>
        <taxon>Eukaryota</taxon>
        <taxon>Fungi</taxon>
        <taxon>Dikarya</taxon>
        <taxon>Ascomycota</taxon>
        <taxon>Pezizomycotina</taxon>
        <taxon>Dothideomycetes</taxon>
        <taxon>Dothideomycetidae</taxon>
        <taxon>Mycosphaerellales</taxon>
        <taxon>Extremaceae</taxon>
        <taxon>Saxophila</taxon>
    </lineage>
</organism>
<sequence length="226" mass="25085">MTTSIFDNPSHLPGARATESAHRKIELQSPADLTYLIANLTRAAREKIDRHLPPDALPEGEDAMRRRVEVLVDEYIRNTFGLAKGSIEVNGMGAEEMEVGGEGEEIEAFDTKLAQRIQALNAQIENHTLQLANLRRTAPKETAEKFEESFKKASERDDERLVKGSEALVDEAKQAKVDVGEVERLEEIQATWQNGTESLTALKSGLGGTVAKMERAQQAVDFLEER</sequence>
<evidence type="ECO:0008006" key="4">
    <source>
        <dbReference type="Google" id="ProtNLM"/>
    </source>
</evidence>
<keyword evidence="3" id="KW-1185">Reference proteome</keyword>
<dbReference type="Pfam" id="PF08641">
    <property type="entry name" value="Mis14"/>
    <property type="match status" value="1"/>
</dbReference>
<dbReference type="GO" id="GO:0000070">
    <property type="term" value="P:mitotic sister chromatid segregation"/>
    <property type="evidence" value="ECO:0007669"/>
    <property type="project" value="InterPro"/>
</dbReference>
<feature type="region of interest" description="Disordered" evidence="1">
    <location>
        <begin position="1"/>
        <end position="23"/>
    </location>
</feature>
<comment type="caution">
    <text evidence="2">The sequence shown here is derived from an EMBL/GenBank/DDBJ whole genome shotgun (WGS) entry which is preliminary data.</text>
</comment>
<evidence type="ECO:0000256" key="1">
    <source>
        <dbReference type="SAM" id="MobiDB-lite"/>
    </source>
</evidence>
<evidence type="ECO:0000313" key="3">
    <source>
        <dbReference type="Proteomes" id="UP001337655"/>
    </source>
</evidence>
<protein>
    <recommendedName>
        <fullName evidence="4">Kinetochore protein mis14</fullName>
    </recommendedName>
</protein>
<dbReference type="PANTHER" id="PTHR31749:SF3">
    <property type="entry name" value="KINETOCHORE-ASSOCIATED PROTEIN NSL1 HOMOLOG"/>
    <property type="match status" value="1"/>
</dbReference>
<dbReference type="GeneID" id="89927427"/>
<dbReference type="GO" id="GO:0000444">
    <property type="term" value="C:MIS12/MIND type complex"/>
    <property type="evidence" value="ECO:0007669"/>
    <property type="project" value="TreeGrafter"/>
</dbReference>
<dbReference type="AlphaFoldDB" id="A0AAV9P7D0"/>
<gene>
    <name evidence="2" type="ORF">LTR77_006087</name>
</gene>
<reference evidence="2 3" key="1">
    <citation type="submission" date="2023-08" db="EMBL/GenBank/DDBJ databases">
        <title>Black Yeasts Isolated from many extreme environments.</title>
        <authorList>
            <person name="Coleine C."/>
            <person name="Stajich J.E."/>
            <person name="Selbmann L."/>
        </authorList>
    </citation>
    <scope>NUCLEOTIDE SEQUENCE [LARGE SCALE GENOMIC DNA]</scope>
    <source>
        <strain evidence="2 3">CCFEE 5935</strain>
    </source>
</reference>
<dbReference type="InterPro" id="IPR013950">
    <property type="entry name" value="Mis14/Nsl1"/>
</dbReference>
<dbReference type="Proteomes" id="UP001337655">
    <property type="component" value="Unassembled WGS sequence"/>
</dbReference>
<proteinExistence type="predicted"/>
<name>A0AAV9P7D0_9PEZI</name>
<dbReference type="RefSeq" id="XP_064658244.1">
    <property type="nucleotide sequence ID" value="XM_064803329.1"/>
</dbReference>